<reference evidence="4 5" key="1">
    <citation type="submission" date="2007-08" db="EMBL/GenBank/DDBJ databases">
        <authorList>
            <person name="Fulton L."/>
            <person name="Clifton S."/>
            <person name="Fulton B."/>
            <person name="Xu J."/>
            <person name="Minx P."/>
            <person name="Pepin K.H."/>
            <person name="Johnson M."/>
            <person name="Thiruvilangam P."/>
            <person name="Bhonagiri V."/>
            <person name="Nash W.E."/>
            <person name="Mardis E.R."/>
            <person name="Wilson R.K."/>
        </authorList>
    </citation>
    <scope>NUCLEOTIDE SEQUENCE [LARGE SCALE GENOMIC DNA]</scope>
    <source>
        <strain evidence="5">ATCC BAA-613 / DSM 15670 / CCUG 46953 / JCM 12243 / WAL 16351</strain>
    </source>
</reference>
<comment type="caution">
    <text evidence="4">The sequence shown here is derived from an EMBL/GenBank/DDBJ whole genome shotgun (WGS) entry which is preliminary data.</text>
</comment>
<evidence type="ECO:0000313" key="4">
    <source>
        <dbReference type="EMBL" id="EDP18313.1"/>
    </source>
</evidence>
<dbReference type="HOGENOM" id="CLU_034585_2_2_9"/>
<dbReference type="Proteomes" id="UP000005396">
    <property type="component" value="Unassembled WGS sequence"/>
</dbReference>
<dbReference type="SUPFAM" id="SSF52374">
    <property type="entry name" value="Nucleotidylyl transferase"/>
    <property type="match status" value="1"/>
</dbReference>
<dbReference type="InterPro" id="IPR014729">
    <property type="entry name" value="Rossmann-like_a/b/a_fold"/>
</dbReference>
<feature type="domain" description="Cytidyltransferase-like" evidence="3">
    <location>
        <begin position="14"/>
        <end position="141"/>
    </location>
</feature>
<dbReference type="Gene3D" id="3.40.50.620">
    <property type="entry name" value="HUPs"/>
    <property type="match status" value="1"/>
</dbReference>
<keyword evidence="2" id="KW-0548">Nucleotidyltransferase</keyword>
<evidence type="ECO:0000256" key="2">
    <source>
        <dbReference type="ARBA" id="ARBA00022695"/>
    </source>
</evidence>
<reference evidence="4 5" key="2">
    <citation type="submission" date="2007-09" db="EMBL/GenBank/DDBJ databases">
        <title>Draft genome sequence of Clostridium bolteae (ATCC BAA-613).</title>
        <authorList>
            <person name="Sudarsanam P."/>
            <person name="Ley R."/>
            <person name="Guruge J."/>
            <person name="Turnbaugh P.J."/>
            <person name="Mahowald M."/>
            <person name="Liep D."/>
            <person name="Gordon J."/>
        </authorList>
    </citation>
    <scope>NUCLEOTIDE SEQUENCE [LARGE SCALE GENOMIC DNA]</scope>
    <source>
        <strain evidence="5">ATCC BAA-613 / DSM 15670 / CCUG 46953 / JCM 12243 / WAL 16351</strain>
    </source>
</reference>
<dbReference type="InterPro" id="IPR004821">
    <property type="entry name" value="Cyt_trans-like"/>
</dbReference>
<dbReference type="Pfam" id="PF01467">
    <property type="entry name" value="CTP_transf_like"/>
    <property type="match status" value="1"/>
</dbReference>
<proteinExistence type="predicted"/>
<dbReference type="PANTHER" id="PTHR43793">
    <property type="entry name" value="FAD SYNTHASE"/>
    <property type="match status" value="1"/>
</dbReference>
<dbReference type="NCBIfam" id="TIGR00125">
    <property type="entry name" value="cyt_tran_rel"/>
    <property type="match status" value="1"/>
</dbReference>
<sequence length="146" mass="17066">MKGDIMKVYKTGYIAGVFDLFHIGHLNLIRKAKERSEYLIVGVLSDELVLHFKNKAPYIPFQERLEIVKAIKYVDKAVPVTFDNIDKLDAWNLYRYDCLFSGDDYVNNESWIRDKKKLKRLGSDIQYFPYTKSTSSTQIKEAMNRG</sequence>
<gene>
    <name evidence="4" type="ORF">CLOBOL_01381</name>
</gene>
<keyword evidence="1" id="KW-0808">Transferase</keyword>
<dbReference type="eggNOG" id="COG0615">
    <property type="taxonomic scope" value="Bacteria"/>
</dbReference>
<dbReference type="PANTHER" id="PTHR43793:SF1">
    <property type="entry name" value="FAD SYNTHASE"/>
    <property type="match status" value="1"/>
</dbReference>
<organism evidence="4 5">
    <name type="scientific">Enterocloster bolteae (strain ATCC BAA-613 / DSM 15670 / CCUG 46953 / JCM 12243 / WAL 16351)</name>
    <name type="common">Clostridium bolteae</name>
    <dbReference type="NCBI Taxonomy" id="411902"/>
    <lineage>
        <taxon>Bacteria</taxon>
        <taxon>Bacillati</taxon>
        <taxon>Bacillota</taxon>
        <taxon>Clostridia</taxon>
        <taxon>Lachnospirales</taxon>
        <taxon>Lachnospiraceae</taxon>
        <taxon>Enterocloster</taxon>
    </lineage>
</organism>
<dbReference type="PaxDb" id="411902-CLOBOL_01381"/>
<evidence type="ECO:0000313" key="5">
    <source>
        <dbReference type="Proteomes" id="UP000005396"/>
    </source>
</evidence>
<dbReference type="EMBL" id="ABCC02000016">
    <property type="protein sequence ID" value="EDP18313.1"/>
    <property type="molecule type" value="Genomic_DNA"/>
</dbReference>
<evidence type="ECO:0000259" key="3">
    <source>
        <dbReference type="Pfam" id="PF01467"/>
    </source>
</evidence>
<dbReference type="AlphaFoldDB" id="A8RKP6"/>
<dbReference type="InterPro" id="IPR050385">
    <property type="entry name" value="Archaeal_FAD_synthase"/>
</dbReference>
<evidence type="ECO:0000256" key="1">
    <source>
        <dbReference type="ARBA" id="ARBA00022679"/>
    </source>
</evidence>
<name>A8RKP6_ENTBW</name>
<protein>
    <recommendedName>
        <fullName evidence="3">Cytidyltransferase-like domain-containing protein</fullName>
    </recommendedName>
</protein>
<dbReference type="GO" id="GO:0016779">
    <property type="term" value="F:nucleotidyltransferase activity"/>
    <property type="evidence" value="ECO:0007669"/>
    <property type="project" value="UniProtKB-KW"/>
</dbReference>
<accession>A8RKP6</accession>